<dbReference type="Proteomes" id="UP000249739">
    <property type="component" value="Unassembled WGS sequence"/>
</dbReference>
<proteinExistence type="predicted"/>
<gene>
    <name evidence="1" type="ORF">DI586_09795</name>
</gene>
<comment type="caution">
    <text evidence="1">The sequence shown here is derived from an EMBL/GenBank/DDBJ whole genome shotgun (WGS) entry which is preliminary data.</text>
</comment>
<organism evidence="1 2">
    <name type="scientific">Micavibrio aeruginosavorus</name>
    <dbReference type="NCBI Taxonomy" id="349221"/>
    <lineage>
        <taxon>Bacteria</taxon>
        <taxon>Pseudomonadati</taxon>
        <taxon>Bdellovibrionota</taxon>
        <taxon>Bdellovibrionia</taxon>
        <taxon>Bdellovibrionales</taxon>
        <taxon>Pseudobdellovibrionaceae</taxon>
        <taxon>Micavibrio</taxon>
    </lineage>
</organism>
<accession>A0A2W5FGQ5</accession>
<reference evidence="1 2" key="1">
    <citation type="submission" date="2017-08" db="EMBL/GenBank/DDBJ databases">
        <title>Infants hospitalized years apart are colonized by the same room-sourced microbial strains.</title>
        <authorList>
            <person name="Brooks B."/>
            <person name="Olm M.R."/>
            <person name="Firek B.A."/>
            <person name="Baker R."/>
            <person name="Thomas B.C."/>
            <person name="Morowitz M.J."/>
            <person name="Banfield J.F."/>
        </authorList>
    </citation>
    <scope>NUCLEOTIDE SEQUENCE [LARGE SCALE GENOMIC DNA]</scope>
    <source>
        <strain evidence="1">S2_006_000_R2_64</strain>
    </source>
</reference>
<evidence type="ECO:0000313" key="2">
    <source>
        <dbReference type="Proteomes" id="UP000249739"/>
    </source>
</evidence>
<dbReference type="AlphaFoldDB" id="A0A2W5FGQ5"/>
<sequence>MKKPSPFTCFKVAALGLAVQQIASCSLRNQLNPQADINVVSNCEIWANSGKRILISNHPEASDLKRIHKTIPAKDYKDVSRLCIDYISENQSSELYSLRLNFYELINGQVYKPLITGASTYRLDITGRMVISDARLGNKWKMSDAITDIKQHEAMLDGLESANRKGRRSSEERAAQDIASKSATYTVKAAMGGWK</sequence>
<evidence type="ECO:0000313" key="1">
    <source>
        <dbReference type="EMBL" id="PZP54478.1"/>
    </source>
</evidence>
<name>A0A2W5FGQ5_9BACT</name>
<dbReference type="EMBL" id="QFOT01000135">
    <property type="protein sequence ID" value="PZP54478.1"/>
    <property type="molecule type" value="Genomic_DNA"/>
</dbReference>
<protein>
    <submittedName>
        <fullName evidence="1">Uncharacterized protein</fullName>
    </submittedName>
</protein>